<evidence type="ECO:0000313" key="2">
    <source>
        <dbReference type="EMBL" id="MEE2062340.1"/>
    </source>
</evidence>
<feature type="chain" id="PRO_5047260044" description="PknH-like protein" evidence="1">
    <location>
        <begin position="27"/>
        <end position="240"/>
    </location>
</feature>
<evidence type="ECO:0008006" key="4">
    <source>
        <dbReference type="Google" id="ProtNLM"/>
    </source>
</evidence>
<evidence type="ECO:0000256" key="1">
    <source>
        <dbReference type="SAM" id="SignalP"/>
    </source>
</evidence>
<dbReference type="PROSITE" id="PS51257">
    <property type="entry name" value="PROKAR_LIPOPROTEIN"/>
    <property type="match status" value="1"/>
</dbReference>
<accession>A0ABU7LLD4</accession>
<dbReference type="RefSeq" id="WP_330137372.1">
    <property type="nucleotide sequence ID" value="NZ_JAUTXY010000038.1"/>
</dbReference>
<protein>
    <recommendedName>
        <fullName evidence="4">PknH-like protein</fullName>
    </recommendedName>
</protein>
<name>A0ABU7LLD4_9NOCA</name>
<reference evidence="2 3" key="1">
    <citation type="submission" date="2023-07" db="EMBL/GenBank/DDBJ databases">
        <authorList>
            <person name="Girao M."/>
            <person name="Carvalho M.F."/>
        </authorList>
    </citation>
    <scope>NUCLEOTIDE SEQUENCE [LARGE SCALE GENOMIC DNA]</scope>
    <source>
        <strain evidence="2 3">YIM65754</strain>
    </source>
</reference>
<comment type="caution">
    <text evidence="2">The sequence shown here is derived from an EMBL/GenBank/DDBJ whole genome shotgun (WGS) entry which is preliminary data.</text>
</comment>
<organism evidence="2 3">
    <name type="scientific">Rhodococcus artemisiae</name>
    <dbReference type="NCBI Taxonomy" id="714159"/>
    <lineage>
        <taxon>Bacteria</taxon>
        <taxon>Bacillati</taxon>
        <taxon>Actinomycetota</taxon>
        <taxon>Actinomycetes</taxon>
        <taxon>Mycobacteriales</taxon>
        <taxon>Nocardiaceae</taxon>
        <taxon>Rhodococcus</taxon>
    </lineage>
</organism>
<evidence type="ECO:0000313" key="3">
    <source>
        <dbReference type="Proteomes" id="UP001336020"/>
    </source>
</evidence>
<dbReference type="Proteomes" id="UP001336020">
    <property type="component" value="Unassembled WGS sequence"/>
</dbReference>
<dbReference type="EMBL" id="JAUTXY010000038">
    <property type="protein sequence ID" value="MEE2062340.1"/>
    <property type="molecule type" value="Genomic_DNA"/>
</dbReference>
<sequence length="240" mass="24666">MSTRPILQTATMAALLALSVAGCSSTDTDTDAVEDLRANTVTALDFPRTVFDGWEITDPADRPTSAIPAILDAAGTGEGLTYSPADCGPDGNRGAALWSAARGGDSWAGQVGQNPNTQQSFTTSVATISADSLTAITDFAQNCSHYTVTGGGRTVDVVTEVTNEEPLKYGLSDARLFTTTAVAAGAPEQAHSTLTGVGHSDGRVVTGQFTTAGRIEGTPINVAGNWWNIIATKAVDGSAR</sequence>
<proteinExistence type="predicted"/>
<keyword evidence="1" id="KW-0732">Signal</keyword>
<feature type="signal peptide" evidence="1">
    <location>
        <begin position="1"/>
        <end position="26"/>
    </location>
</feature>
<gene>
    <name evidence="2" type="ORF">Q7514_32950</name>
</gene>
<keyword evidence="3" id="KW-1185">Reference proteome</keyword>